<evidence type="ECO:0000256" key="1">
    <source>
        <dbReference type="SAM" id="Phobius"/>
    </source>
</evidence>
<keyword evidence="3" id="KW-1185">Reference proteome</keyword>
<dbReference type="EMBL" id="UEGS01000001">
    <property type="protein sequence ID" value="SRX80653.1"/>
    <property type="molecule type" value="Genomic_DNA"/>
</dbReference>
<name>A0A375YHU3_MYCPF</name>
<keyword evidence="1" id="KW-0472">Membrane</keyword>
<gene>
    <name evidence="2" type="ORF">MPP7335_02397</name>
</gene>
<evidence type="ECO:0000313" key="3">
    <source>
        <dbReference type="Proteomes" id="UP000252008"/>
    </source>
</evidence>
<reference evidence="2 3" key="1">
    <citation type="submission" date="2018-05" db="EMBL/GenBank/DDBJ databases">
        <authorList>
            <consortium name="IHU Genomes"/>
        </authorList>
    </citation>
    <scope>NUCLEOTIDE SEQUENCE [LARGE SCALE GENOMIC DNA]</scope>
    <source>
        <strain evidence="2 3">P7335</strain>
    </source>
</reference>
<dbReference type="AlphaFoldDB" id="A0A375YHU3"/>
<dbReference type="Proteomes" id="UP000252008">
    <property type="component" value="Unassembled WGS sequence"/>
</dbReference>
<protein>
    <submittedName>
        <fullName evidence="2">Uncharacterized protein</fullName>
    </submittedName>
</protein>
<sequence>MSSTLIASVLILSLSAVHWRLRRHAGWMASPRGRFFVMLSYPLAALAAYWMCSAATSLEWALAGGWAMAWISSTLVGLGALKRVSAEHAARAVALETITPAVSR</sequence>
<accession>A0A375YHU3</accession>
<dbReference type="STRING" id="39692.BST38_10005"/>
<keyword evidence="1" id="KW-0812">Transmembrane</keyword>
<feature type="transmembrane region" description="Helical" evidence="1">
    <location>
        <begin position="6"/>
        <end position="21"/>
    </location>
</feature>
<evidence type="ECO:0000313" key="2">
    <source>
        <dbReference type="EMBL" id="SRX80653.1"/>
    </source>
</evidence>
<organism evidence="2 3">
    <name type="scientific">Mycolicibacterium parafortuitum</name>
    <name type="common">Mycobacterium parafortuitum</name>
    <dbReference type="NCBI Taxonomy" id="39692"/>
    <lineage>
        <taxon>Bacteria</taxon>
        <taxon>Bacillati</taxon>
        <taxon>Actinomycetota</taxon>
        <taxon>Actinomycetes</taxon>
        <taxon>Mycobacteriales</taxon>
        <taxon>Mycobacteriaceae</taxon>
        <taxon>Mycolicibacterium</taxon>
    </lineage>
</organism>
<keyword evidence="1" id="KW-1133">Transmembrane helix</keyword>
<feature type="transmembrane region" description="Helical" evidence="1">
    <location>
        <begin position="63"/>
        <end position="81"/>
    </location>
</feature>
<feature type="transmembrane region" description="Helical" evidence="1">
    <location>
        <begin position="33"/>
        <end position="51"/>
    </location>
</feature>
<dbReference type="RefSeq" id="WP_083143126.1">
    <property type="nucleotide sequence ID" value="NZ_MVID01000006.1"/>
</dbReference>
<proteinExistence type="predicted"/>